<protein>
    <submittedName>
        <fullName evidence="2">Uncharacterized protein</fullName>
    </submittedName>
</protein>
<dbReference type="EMBL" id="VKHS01000047">
    <property type="protein sequence ID" value="MBB0228712.1"/>
    <property type="molecule type" value="Genomic_DNA"/>
</dbReference>
<sequence>MLPTVFLPPVAIAFGLLFFIAPIGLGEGSGSPDGFSVLIFSAIAFSFVFPIFRAFVMWVLNSTFSRKRFSLSPRSHFAVSRAFVKRSVIFLDERGEVVLRNSVNVERRFPGPSSRTTGVRNFSILKHRGKPWAVALADRNDVIHAFLPWRSWFSGDPALIGMRKFCDDVGISTKNIEVKPYHSFSEAEDNSSPWGWRKYSEANNVFSFYWIFLLGPTLWLIPMLIFAPNENGQAWIGLAGMSVAVAVLALRGIYRYAWLQRPLRMPPVSEVEYRWERKQREREPEGDHG</sequence>
<evidence type="ECO:0000256" key="1">
    <source>
        <dbReference type="SAM" id="Phobius"/>
    </source>
</evidence>
<accession>A0A7W3XVG9</accession>
<keyword evidence="1" id="KW-0812">Transmembrane</keyword>
<name>A0A7W3XVG9_9ACTN</name>
<feature type="transmembrane region" description="Helical" evidence="1">
    <location>
        <begin position="206"/>
        <end position="227"/>
    </location>
</feature>
<evidence type="ECO:0000313" key="3">
    <source>
        <dbReference type="Proteomes" id="UP000530234"/>
    </source>
</evidence>
<feature type="transmembrane region" description="Helical" evidence="1">
    <location>
        <begin position="233"/>
        <end position="254"/>
    </location>
</feature>
<keyword evidence="3" id="KW-1185">Reference proteome</keyword>
<organism evidence="2 3">
    <name type="scientific">Streptomyces calidiresistens</name>
    <dbReference type="NCBI Taxonomy" id="1485586"/>
    <lineage>
        <taxon>Bacteria</taxon>
        <taxon>Bacillati</taxon>
        <taxon>Actinomycetota</taxon>
        <taxon>Actinomycetes</taxon>
        <taxon>Kitasatosporales</taxon>
        <taxon>Streptomycetaceae</taxon>
        <taxon>Streptomyces</taxon>
    </lineage>
</organism>
<keyword evidence="1" id="KW-0472">Membrane</keyword>
<dbReference type="Proteomes" id="UP000530234">
    <property type="component" value="Unassembled WGS sequence"/>
</dbReference>
<feature type="transmembrane region" description="Helical" evidence="1">
    <location>
        <begin position="36"/>
        <end position="60"/>
    </location>
</feature>
<evidence type="ECO:0000313" key="2">
    <source>
        <dbReference type="EMBL" id="MBB0228712.1"/>
    </source>
</evidence>
<keyword evidence="1" id="KW-1133">Transmembrane helix</keyword>
<dbReference type="AlphaFoldDB" id="A0A7W3XVG9"/>
<comment type="caution">
    <text evidence="2">The sequence shown here is derived from an EMBL/GenBank/DDBJ whole genome shotgun (WGS) entry which is preliminary data.</text>
</comment>
<reference evidence="3" key="1">
    <citation type="submission" date="2019-10" db="EMBL/GenBank/DDBJ databases">
        <title>Streptomyces sp. nov., a novel actinobacterium isolated from alkaline environment.</title>
        <authorList>
            <person name="Golinska P."/>
        </authorList>
    </citation>
    <scope>NUCLEOTIDE SEQUENCE [LARGE SCALE GENOMIC DNA]</scope>
    <source>
        <strain evidence="3">DSM 42108</strain>
    </source>
</reference>
<proteinExistence type="predicted"/>
<gene>
    <name evidence="2" type="ORF">FOE67_04100</name>
</gene>